<comment type="caution">
    <text evidence="4">The sequence shown here is derived from an EMBL/GenBank/DDBJ whole genome shotgun (WGS) entry which is preliminary data.</text>
</comment>
<keyword evidence="2" id="KW-0812">Transmembrane</keyword>
<accession>A0A498HZ54</accession>
<reference evidence="4 5" key="1">
    <citation type="submission" date="2018-10" db="EMBL/GenBank/DDBJ databases">
        <title>A high-quality apple genome assembly.</title>
        <authorList>
            <person name="Hu J."/>
        </authorList>
    </citation>
    <scope>NUCLEOTIDE SEQUENCE [LARGE SCALE GENOMIC DNA]</scope>
    <source>
        <strain evidence="5">cv. HFTH1</strain>
        <tissue evidence="4">Young leaf</tissue>
    </source>
</reference>
<feature type="transmembrane region" description="Helical" evidence="2">
    <location>
        <begin position="160"/>
        <end position="179"/>
    </location>
</feature>
<feature type="chain" id="PRO_5019749002" evidence="3">
    <location>
        <begin position="23"/>
        <end position="180"/>
    </location>
</feature>
<gene>
    <name evidence="4" type="ORF">DVH24_019534</name>
</gene>
<organism evidence="4 5">
    <name type="scientific">Malus domestica</name>
    <name type="common">Apple</name>
    <name type="synonym">Pyrus malus</name>
    <dbReference type="NCBI Taxonomy" id="3750"/>
    <lineage>
        <taxon>Eukaryota</taxon>
        <taxon>Viridiplantae</taxon>
        <taxon>Streptophyta</taxon>
        <taxon>Embryophyta</taxon>
        <taxon>Tracheophyta</taxon>
        <taxon>Spermatophyta</taxon>
        <taxon>Magnoliopsida</taxon>
        <taxon>eudicotyledons</taxon>
        <taxon>Gunneridae</taxon>
        <taxon>Pentapetalae</taxon>
        <taxon>rosids</taxon>
        <taxon>fabids</taxon>
        <taxon>Rosales</taxon>
        <taxon>Rosaceae</taxon>
        <taxon>Amygdaloideae</taxon>
        <taxon>Maleae</taxon>
        <taxon>Malus</taxon>
    </lineage>
</organism>
<feature type="region of interest" description="Disordered" evidence="1">
    <location>
        <begin position="132"/>
        <end position="153"/>
    </location>
</feature>
<dbReference type="PANTHER" id="PTHR34672">
    <property type="entry name" value="POLLEN-SPECIFIC ARABINOGALACTA PROTEIN BAN102"/>
    <property type="match status" value="1"/>
</dbReference>
<dbReference type="Proteomes" id="UP000290289">
    <property type="component" value="Chromosome 14"/>
</dbReference>
<keyword evidence="3" id="KW-0732">Signal</keyword>
<evidence type="ECO:0000313" key="5">
    <source>
        <dbReference type="Proteomes" id="UP000290289"/>
    </source>
</evidence>
<evidence type="ECO:0000256" key="1">
    <source>
        <dbReference type="SAM" id="MobiDB-lite"/>
    </source>
</evidence>
<dbReference type="EMBL" id="RDQH01000340">
    <property type="protein sequence ID" value="RXH76646.1"/>
    <property type="molecule type" value="Genomic_DNA"/>
</dbReference>
<keyword evidence="5" id="KW-1185">Reference proteome</keyword>
<name>A0A498HZ54_MALDO</name>
<protein>
    <submittedName>
        <fullName evidence="4">Uncharacterized protein</fullName>
    </submittedName>
</protein>
<evidence type="ECO:0000256" key="2">
    <source>
        <dbReference type="SAM" id="Phobius"/>
    </source>
</evidence>
<keyword evidence="2" id="KW-1133">Transmembrane helix</keyword>
<evidence type="ECO:0000313" key="4">
    <source>
        <dbReference type="EMBL" id="RXH76646.1"/>
    </source>
</evidence>
<keyword evidence="2" id="KW-0472">Membrane</keyword>
<feature type="signal peptide" evidence="3">
    <location>
        <begin position="1"/>
        <end position="22"/>
    </location>
</feature>
<evidence type="ECO:0000256" key="3">
    <source>
        <dbReference type="SAM" id="SignalP"/>
    </source>
</evidence>
<dbReference type="AlphaFoldDB" id="A0A498HZ54"/>
<feature type="transmembrane region" description="Helical" evidence="2">
    <location>
        <begin position="94"/>
        <end position="111"/>
    </location>
</feature>
<dbReference type="PANTHER" id="PTHR34672:SF2">
    <property type="entry name" value="ARABINOGALACTAN PROTEIN 23"/>
    <property type="match status" value="1"/>
</dbReference>
<proteinExistence type="predicted"/>
<sequence>MDMKKISLTLIVIAALMSVVLAAAKEAPKTAAAATPKANAPTAKDTAAHAPAPSSAFTRFPNVGSLAAASLLSFCVFYQLILPVTIFIMEMKKISLAIIVVAALLSVVLAADKPKDPVAAAATPKASATAPVGSAATTTSTASSPDSAHAPAPSGATSTMPLVGSLAGAFLVSFFGYYLQ</sequence>
<dbReference type="InterPro" id="IPR044702">
    <property type="entry name" value="AGP23/40"/>
</dbReference>
<feature type="transmembrane region" description="Helical" evidence="2">
    <location>
        <begin position="63"/>
        <end position="82"/>
    </location>
</feature>